<organism evidence="2 3">
    <name type="scientific">Penicillium frequentans</name>
    <dbReference type="NCBI Taxonomy" id="3151616"/>
    <lineage>
        <taxon>Eukaryota</taxon>
        <taxon>Fungi</taxon>
        <taxon>Dikarya</taxon>
        <taxon>Ascomycota</taxon>
        <taxon>Pezizomycotina</taxon>
        <taxon>Eurotiomycetes</taxon>
        <taxon>Eurotiomycetidae</taxon>
        <taxon>Eurotiales</taxon>
        <taxon>Aspergillaceae</taxon>
        <taxon>Penicillium</taxon>
    </lineage>
</organism>
<protein>
    <submittedName>
        <fullName evidence="2">Uncharacterized protein</fullName>
    </submittedName>
</protein>
<dbReference type="EMBL" id="JAQIZZ010000001">
    <property type="protein sequence ID" value="KAJ5557190.1"/>
    <property type="molecule type" value="Genomic_DNA"/>
</dbReference>
<feature type="region of interest" description="Disordered" evidence="1">
    <location>
        <begin position="147"/>
        <end position="169"/>
    </location>
</feature>
<dbReference type="Proteomes" id="UP001220324">
    <property type="component" value="Unassembled WGS sequence"/>
</dbReference>
<evidence type="ECO:0000313" key="3">
    <source>
        <dbReference type="Proteomes" id="UP001220324"/>
    </source>
</evidence>
<gene>
    <name evidence="2" type="ORF">N7494_001105</name>
</gene>
<name>A0AAD6D8Y4_9EURO</name>
<accession>A0AAD6D8Y4</accession>
<proteinExistence type="predicted"/>
<dbReference type="AlphaFoldDB" id="A0AAD6D8Y4"/>
<reference evidence="2 3" key="1">
    <citation type="journal article" date="2023" name="IMA Fungus">
        <title>Comparative genomic study of the Penicillium genus elucidates a diverse pangenome and 15 lateral gene transfer events.</title>
        <authorList>
            <person name="Petersen C."/>
            <person name="Sorensen T."/>
            <person name="Nielsen M.R."/>
            <person name="Sondergaard T.E."/>
            <person name="Sorensen J.L."/>
            <person name="Fitzpatrick D.A."/>
            <person name="Frisvad J.C."/>
            <person name="Nielsen K.L."/>
        </authorList>
    </citation>
    <scope>NUCLEOTIDE SEQUENCE [LARGE SCALE GENOMIC DNA]</scope>
    <source>
        <strain evidence="2 3">IBT 35679</strain>
    </source>
</reference>
<evidence type="ECO:0000256" key="1">
    <source>
        <dbReference type="SAM" id="MobiDB-lite"/>
    </source>
</evidence>
<evidence type="ECO:0000313" key="2">
    <source>
        <dbReference type="EMBL" id="KAJ5557190.1"/>
    </source>
</evidence>
<keyword evidence="3" id="KW-1185">Reference proteome</keyword>
<comment type="caution">
    <text evidence="2">The sequence shown here is derived from an EMBL/GenBank/DDBJ whole genome shotgun (WGS) entry which is preliminary data.</text>
</comment>
<sequence>MKWLTTSSLGMNLRYCPQNIIPSIAQRYLGSPTHPIRPKIAHMWANRDPNTLWWRVSVAPIGHMKRVVRSWCARRTRIAFQQALRNQGYDELGVPLQDFPTPRKHNLTGSLELVLRPACVDLDFKIVQRDADNLLQKMLKQRSALFERTAKKPARPLKTAKPQKPSTGS</sequence>